<reference evidence="1 2" key="1">
    <citation type="journal article" date="2014" name="Virology">
        <title>Supersize me: Cronobacter sakazakii phage GAP32.</title>
        <authorList>
            <person name="Abbasifar R."/>
            <person name="Griffiths M.W."/>
            <person name="Sabour P.M."/>
            <person name="Ackermann H.-W."/>
            <person name="Vandersteegen K."/>
            <person name="Lavigne R."/>
            <person name="Noben J.-P."/>
            <person name="Villa A.A."/>
            <person name="Abbasifar A."/>
            <person name="Nash J.H.E."/>
            <person name="Kropinski A.M."/>
        </authorList>
    </citation>
    <scope>NUCLEOTIDE SEQUENCE [LARGE SCALE GENOMIC DNA]</scope>
    <source>
        <strain evidence="1">GAP-32</strain>
    </source>
</reference>
<evidence type="ECO:0000313" key="1">
    <source>
        <dbReference type="EMBL" id="AFC21718.1"/>
    </source>
</evidence>
<dbReference type="KEGG" id="vg:13994008"/>
<dbReference type="Gene3D" id="3.40.50.300">
    <property type="entry name" value="P-loop containing nucleotide triphosphate hydrolases"/>
    <property type="match status" value="1"/>
</dbReference>
<proteinExistence type="predicted"/>
<dbReference type="OrthoDB" id="2011at10239"/>
<evidence type="ECO:0000313" key="2">
    <source>
        <dbReference type="Proteomes" id="UP000000457"/>
    </source>
</evidence>
<name>K4F6W4_9CAUD</name>
<dbReference type="RefSeq" id="YP_006987373.1">
    <property type="nucleotide sequence ID" value="NC_019401.1"/>
</dbReference>
<dbReference type="Proteomes" id="UP000000457">
    <property type="component" value="Segment"/>
</dbReference>
<keyword evidence="2" id="KW-1185">Reference proteome</keyword>
<gene>
    <name evidence="1" type="ORF">GAP32_268</name>
</gene>
<dbReference type="InterPro" id="IPR027417">
    <property type="entry name" value="P-loop_NTPase"/>
</dbReference>
<accession>K4F6W4</accession>
<sequence length="235" mass="27394">MNDIREYIRCRDDIFYFIETYLGLALRGYQIDILFKYLGLSTGRTENIISFRGSGLTTINSCYALWLALFHPDTNICIISPRSNAASFKHSSLYELYSKLENKWDRNNTRYGVCKHFDNSITFENNSKIEFSWDLGNNLRGKHFEVLIYDDLFSNPHDVECFKNTAPCGKKYIITNTELFDDTSEMETYGTVSTYPWYCNPDLTLKWYLTKLNSLGKTEFMLKFGCTRGNSNVKL</sequence>
<dbReference type="GeneID" id="13994008"/>
<protein>
    <submittedName>
        <fullName evidence="1">Terminase DNA packaging enzyme large subunit</fullName>
    </submittedName>
</protein>
<organism evidence="1 2">
    <name type="scientific">Cronobacter phage vB_CsaM_GAP32</name>
    <dbReference type="NCBI Taxonomy" id="1141136"/>
    <lineage>
        <taxon>Viruses</taxon>
        <taxon>Duplodnaviria</taxon>
        <taxon>Heunggongvirae</taxon>
        <taxon>Uroviricota</taxon>
        <taxon>Caudoviricetes</taxon>
        <taxon>Mimasvirus</taxon>
        <taxon>Mimasvirus GAP32</taxon>
    </lineage>
</organism>
<dbReference type="EMBL" id="JN882285">
    <property type="protein sequence ID" value="AFC21718.1"/>
    <property type="molecule type" value="Genomic_DNA"/>
</dbReference>